<protein>
    <recommendedName>
        <fullName evidence="3 8">DNA repair protein RecO</fullName>
    </recommendedName>
    <alternativeName>
        <fullName evidence="7 8">Recombination protein O</fullName>
    </alternativeName>
</protein>
<dbReference type="Proteomes" id="UP000006683">
    <property type="component" value="Chromosome"/>
</dbReference>
<keyword evidence="5 8" id="KW-0233">DNA recombination</keyword>
<dbReference type="Gene3D" id="1.20.1440.120">
    <property type="entry name" value="Recombination protein O, C-terminal domain"/>
    <property type="match status" value="1"/>
</dbReference>
<dbReference type="PANTHER" id="PTHR33991">
    <property type="entry name" value="DNA REPAIR PROTEIN RECO"/>
    <property type="match status" value="1"/>
</dbReference>
<dbReference type="STRING" id="550540.Fbal_0732"/>
<dbReference type="NCBIfam" id="TIGR00613">
    <property type="entry name" value="reco"/>
    <property type="match status" value="1"/>
</dbReference>
<evidence type="ECO:0000256" key="5">
    <source>
        <dbReference type="ARBA" id="ARBA00023172"/>
    </source>
</evidence>
<dbReference type="eggNOG" id="COG1381">
    <property type="taxonomic scope" value="Bacteria"/>
</dbReference>
<accession>E1SRX4</accession>
<dbReference type="EMBL" id="CP002209">
    <property type="protein sequence ID" value="ADN74943.1"/>
    <property type="molecule type" value="Genomic_DNA"/>
</dbReference>
<dbReference type="InterPro" id="IPR012340">
    <property type="entry name" value="NA-bd_OB-fold"/>
</dbReference>
<dbReference type="HOGENOM" id="CLU_066645_1_0_6"/>
<evidence type="ECO:0000256" key="7">
    <source>
        <dbReference type="ARBA" id="ARBA00033409"/>
    </source>
</evidence>
<name>E1SRX4_FERBD</name>
<gene>
    <name evidence="8" type="primary">recO</name>
    <name evidence="10" type="ordered locus">Fbal_0732</name>
</gene>
<dbReference type="Pfam" id="PF11967">
    <property type="entry name" value="RecO_N"/>
    <property type="match status" value="1"/>
</dbReference>
<evidence type="ECO:0000256" key="3">
    <source>
        <dbReference type="ARBA" id="ARBA00021310"/>
    </source>
</evidence>
<dbReference type="PANTHER" id="PTHR33991:SF1">
    <property type="entry name" value="DNA REPAIR PROTEIN RECO"/>
    <property type="match status" value="1"/>
</dbReference>
<dbReference type="InterPro" id="IPR042242">
    <property type="entry name" value="RecO_C"/>
</dbReference>
<evidence type="ECO:0000256" key="8">
    <source>
        <dbReference type="HAMAP-Rule" id="MF_00201"/>
    </source>
</evidence>
<dbReference type="SUPFAM" id="SSF57863">
    <property type="entry name" value="ArfGap/RecO-like zinc finger"/>
    <property type="match status" value="1"/>
</dbReference>
<dbReference type="GO" id="GO:0006310">
    <property type="term" value="P:DNA recombination"/>
    <property type="evidence" value="ECO:0007669"/>
    <property type="project" value="UniProtKB-UniRule"/>
</dbReference>
<evidence type="ECO:0000313" key="11">
    <source>
        <dbReference type="Proteomes" id="UP000006683"/>
    </source>
</evidence>
<dbReference type="InterPro" id="IPR022572">
    <property type="entry name" value="DNA_rep/recomb_RecO_N"/>
</dbReference>
<evidence type="ECO:0000256" key="1">
    <source>
        <dbReference type="ARBA" id="ARBA00003065"/>
    </source>
</evidence>
<dbReference type="InterPro" id="IPR003717">
    <property type="entry name" value="RecO"/>
</dbReference>
<dbReference type="AlphaFoldDB" id="E1SRX4"/>
<keyword evidence="6 8" id="KW-0234">DNA repair</keyword>
<dbReference type="Pfam" id="PF02565">
    <property type="entry name" value="RecO_C"/>
    <property type="match status" value="1"/>
</dbReference>
<dbReference type="HAMAP" id="MF_00201">
    <property type="entry name" value="RecO"/>
    <property type="match status" value="1"/>
</dbReference>
<keyword evidence="11" id="KW-1185">Reference proteome</keyword>
<comment type="function">
    <text evidence="1 8">Involved in DNA repair and RecF pathway recombination.</text>
</comment>
<dbReference type="InterPro" id="IPR037278">
    <property type="entry name" value="ARFGAP/RecO"/>
</dbReference>
<evidence type="ECO:0000256" key="6">
    <source>
        <dbReference type="ARBA" id="ARBA00023204"/>
    </source>
</evidence>
<dbReference type="Gene3D" id="2.40.50.140">
    <property type="entry name" value="Nucleic acid-binding proteins"/>
    <property type="match status" value="1"/>
</dbReference>
<reference evidence="10 11" key="1">
    <citation type="journal article" date="2010" name="Stand. Genomic Sci.">
        <title>Complete genome sequence of Ferrimonas balearica type strain (PAT).</title>
        <authorList>
            <person name="Nolan M."/>
            <person name="Sikorski J."/>
            <person name="Davenport K."/>
            <person name="Lucas S."/>
            <person name="Glavina Del Rio T."/>
            <person name="Tice H."/>
            <person name="Cheng J."/>
            <person name="Goodwin L."/>
            <person name="Pitluck S."/>
            <person name="Liolios K."/>
            <person name="Ivanova N."/>
            <person name="Mavromatis K."/>
            <person name="Ovchinnikova G."/>
            <person name="Pati A."/>
            <person name="Chen A."/>
            <person name="Palaniappan K."/>
            <person name="Land M."/>
            <person name="Hauser L."/>
            <person name="Chang Y."/>
            <person name="Jeffries C."/>
            <person name="Tapia R."/>
            <person name="Brettin T."/>
            <person name="Detter J."/>
            <person name="Han C."/>
            <person name="Yasawong M."/>
            <person name="Rohde M."/>
            <person name="Tindall B."/>
            <person name="Goker M."/>
            <person name="Woyke T."/>
            <person name="Bristow J."/>
            <person name="Eisen J."/>
            <person name="Markowitz V."/>
            <person name="Hugenholtz P."/>
            <person name="Kyrpides N."/>
            <person name="Klenk H."/>
            <person name="Lapidus A."/>
        </authorList>
    </citation>
    <scope>NUCLEOTIDE SEQUENCE [LARGE SCALE GENOMIC DNA]</scope>
    <source>
        <strain evidence="11">DSM 9799 / CCM 4581 / KCTC 23876 / PAT</strain>
    </source>
</reference>
<feature type="domain" description="DNA replication/recombination mediator RecO N-terminal" evidence="9">
    <location>
        <begin position="9"/>
        <end position="76"/>
    </location>
</feature>
<sequence>MATTEPLHRAYLLHARPYRESSLLLDLLSETHGRVAAVARVGGKTGGARKAQLQPFRPLMISLSGRSTLRTLAQLEAPTLPMPLNGQRLFAGLYLNELCQRLLREWQPLDGLFDHYHEALLGLAGETPMEPHLREFERALLDLLGVLPPPGEDADGVALMAEARYAWQPQQGWVLRGAAGSGYSGDSLLQWQQQRLQTPQAMNEIKRAVRELLRPLLGDKPLHSRTLFLQQRGRNEHSSGR</sequence>
<dbReference type="GO" id="GO:0043590">
    <property type="term" value="C:bacterial nucleoid"/>
    <property type="evidence" value="ECO:0007669"/>
    <property type="project" value="TreeGrafter"/>
</dbReference>
<dbReference type="RefSeq" id="WP_013344249.1">
    <property type="nucleotide sequence ID" value="NC_014541.1"/>
</dbReference>
<keyword evidence="4 8" id="KW-0227">DNA damage</keyword>
<evidence type="ECO:0000259" key="9">
    <source>
        <dbReference type="Pfam" id="PF11967"/>
    </source>
</evidence>
<organism evidence="10 11">
    <name type="scientific">Ferrimonas balearica (strain DSM 9799 / CCM 4581 / KCTC 23876 / PAT)</name>
    <dbReference type="NCBI Taxonomy" id="550540"/>
    <lineage>
        <taxon>Bacteria</taxon>
        <taxon>Pseudomonadati</taxon>
        <taxon>Pseudomonadota</taxon>
        <taxon>Gammaproteobacteria</taxon>
        <taxon>Alteromonadales</taxon>
        <taxon>Ferrimonadaceae</taxon>
        <taxon>Ferrimonas</taxon>
    </lineage>
</organism>
<evidence type="ECO:0000313" key="10">
    <source>
        <dbReference type="EMBL" id="ADN74943.1"/>
    </source>
</evidence>
<comment type="similarity">
    <text evidence="2 8">Belongs to the RecO family.</text>
</comment>
<evidence type="ECO:0000256" key="2">
    <source>
        <dbReference type="ARBA" id="ARBA00007452"/>
    </source>
</evidence>
<dbReference type="GO" id="GO:0006302">
    <property type="term" value="P:double-strand break repair"/>
    <property type="evidence" value="ECO:0007669"/>
    <property type="project" value="TreeGrafter"/>
</dbReference>
<dbReference type="KEGG" id="fbl:Fbal_0732"/>
<proteinExistence type="inferred from homology"/>
<evidence type="ECO:0000256" key="4">
    <source>
        <dbReference type="ARBA" id="ARBA00022763"/>
    </source>
</evidence>
<dbReference type="GeneID" id="67180973"/>
<dbReference type="SUPFAM" id="SSF50249">
    <property type="entry name" value="Nucleic acid-binding proteins"/>
    <property type="match status" value="1"/>
</dbReference>